<keyword evidence="4" id="KW-1185">Reference proteome</keyword>
<gene>
    <name evidence="3" type="ORF">KEG57_24175</name>
</gene>
<proteinExistence type="predicted"/>
<dbReference type="Proteomes" id="UP001151081">
    <property type="component" value="Unassembled WGS sequence"/>
</dbReference>
<name>A0A9X3X4W7_9BACT</name>
<comment type="caution">
    <text evidence="3">The sequence shown here is derived from an EMBL/GenBank/DDBJ whole genome shotgun (WGS) entry which is preliminary data.</text>
</comment>
<protein>
    <recommendedName>
        <fullName evidence="5">Nuclear transport factor 2 family protein</fullName>
    </recommendedName>
</protein>
<evidence type="ECO:0008006" key="5">
    <source>
        <dbReference type="Google" id="ProtNLM"/>
    </source>
</evidence>
<evidence type="ECO:0000256" key="2">
    <source>
        <dbReference type="SAM" id="SignalP"/>
    </source>
</evidence>
<feature type="region of interest" description="Disordered" evidence="1">
    <location>
        <begin position="35"/>
        <end position="56"/>
    </location>
</feature>
<dbReference type="EMBL" id="JAGTJJ010000015">
    <property type="protein sequence ID" value="MDC3983627.1"/>
    <property type="molecule type" value="Genomic_DNA"/>
</dbReference>
<evidence type="ECO:0000313" key="3">
    <source>
        <dbReference type="EMBL" id="MDC3983627.1"/>
    </source>
</evidence>
<organism evidence="3 4">
    <name type="scientific">Polyangium jinanense</name>
    <dbReference type="NCBI Taxonomy" id="2829994"/>
    <lineage>
        <taxon>Bacteria</taxon>
        <taxon>Pseudomonadati</taxon>
        <taxon>Myxococcota</taxon>
        <taxon>Polyangia</taxon>
        <taxon>Polyangiales</taxon>
        <taxon>Polyangiaceae</taxon>
        <taxon>Polyangium</taxon>
    </lineage>
</organism>
<feature type="signal peptide" evidence="2">
    <location>
        <begin position="1"/>
        <end position="25"/>
    </location>
</feature>
<dbReference type="AlphaFoldDB" id="A0A9X3X4W7"/>
<evidence type="ECO:0000256" key="1">
    <source>
        <dbReference type="SAM" id="MobiDB-lite"/>
    </source>
</evidence>
<sequence length="220" mass="23692">MPKSTRATAAACALLFVGLLGCGGAGTPLFATTSELPEQSRRPDGVAVDPASAPPRARDVANAGAGLVTLRTPLGTEAVLTTVNGFFRAIVNEDMEALEALFTRDALSISTTYGPNSSAPSAPLFWTQRMRRLDYTKLAGEVVFREAELEVYRAEDALTSSPHPAIRVEALSAGDVVVRVPIAASRAGSDRLLGDEVVLWLRREGERYRIYRIVEDFQMP</sequence>
<dbReference type="PROSITE" id="PS51257">
    <property type="entry name" value="PROKAR_LIPOPROTEIN"/>
    <property type="match status" value="1"/>
</dbReference>
<dbReference type="RefSeq" id="WP_272458830.1">
    <property type="nucleotide sequence ID" value="NZ_JAGTJJ010000015.1"/>
</dbReference>
<feature type="chain" id="PRO_5040840411" description="Nuclear transport factor 2 family protein" evidence="2">
    <location>
        <begin position="26"/>
        <end position="220"/>
    </location>
</feature>
<evidence type="ECO:0000313" key="4">
    <source>
        <dbReference type="Proteomes" id="UP001151081"/>
    </source>
</evidence>
<keyword evidence="2" id="KW-0732">Signal</keyword>
<accession>A0A9X3X4W7</accession>
<reference evidence="3 4" key="1">
    <citation type="submission" date="2021-04" db="EMBL/GenBank/DDBJ databases">
        <title>Genome analysis of Polyangium sp.</title>
        <authorList>
            <person name="Li Y."/>
            <person name="Wang J."/>
        </authorList>
    </citation>
    <scope>NUCLEOTIDE SEQUENCE [LARGE SCALE GENOMIC DNA]</scope>
    <source>
        <strain evidence="3 4">SDU14</strain>
    </source>
</reference>